<name>A0A3R9Q801_9BACT</name>
<keyword evidence="3" id="KW-0479">Metal-binding</keyword>
<evidence type="ECO:0000256" key="4">
    <source>
        <dbReference type="ARBA" id="ARBA00023002"/>
    </source>
</evidence>
<dbReference type="SUPFAM" id="SSF54909">
    <property type="entry name" value="Dimeric alpha+beta barrel"/>
    <property type="match status" value="1"/>
</dbReference>
<reference evidence="6 7" key="1">
    <citation type="submission" date="2018-12" db="EMBL/GenBank/DDBJ databases">
        <title>Sequencing of bacterial isolates from soil warming experiment in Harvard Forest, Massachusetts, USA.</title>
        <authorList>
            <person name="Deangelis K."/>
        </authorList>
    </citation>
    <scope>NUCLEOTIDE SEQUENCE [LARGE SCALE GENOMIC DNA]</scope>
    <source>
        <strain evidence="6 7">EB153</strain>
    </source>
</reference>
<evidence type="ECO:0000256" key="3">
    <source>
        <dbReference type="ARBA" id="ARBA00022723"/>
    </source>
</evidence>
<dbReference type="InterPro" id="IPR011008">
    <property type="entry name" value="Dimeric_a/b-barrel"/>
</dbReference>
<evidence type="ECO:0000313" key="7">
    <source>
        <dbReference type="Proteomes" id="UP000269669"/>
    </source>
</evidence>
<dbReference type="RefSeq" id="WP_125484187.1">
    <property type="nucleotide sequence ID" value="NZ_RSDW01000001.1"/>
</dbReference>
<dbReference type="InterPro" id="IPR006314">
    <property type="entry name" value="Dyp_peroxidase"/>
</dbReference>
<dbReference type="PROSITE" id="PS51404">
    <property type="entry name" value="DYP_PEROXIDASE"/>
    <property type="match status" value="1"/>
</dbReference>
<keyword evidence="5" id="KW-0408">Iron</keyword>
<proteinExistence type="predicted"/>
<dbReference type="OrthoDB" id="236246at2"/>
<organism evidence="6 7">
    <name type="scientific">Edaphobacter aggregans</name>
    <dbReference type="NCBI Taxonomy" id="570835"/>
    <lineage>
        <taxon>Bacteria</taxon>
        <taxon>Pseudomonadati</taxon>
        <taxon>Acidobacteriota</taxon>
        <taxon>Terriglobia</taxon>
        <taxon>Terriglobales</taxon>
        <taxon>Acidobacteriaceae</taxon>
        <taxon>Edaphobacter</taxon>
    </lineage>
</organism>
<accession>A0A3R9Q801</accession>
<evidence type="ECO:0000256" key="5">
    <source>
        <dbReference type="ARBA" id="ARBA00023004"/>
    </source>
</evidence>
<keyword evidence="2" id="KW-0575">Peroxidase</keyword>
<dbReference type="GO" id="GO:0020037">
    <property type="term" value="F:heme binding"/>
    <property type="evidence" value="ECO:0007669"/>
    <property type="project" value="InterPro"/>
</dbReference>
<dbReference type="EMBL" id="RSDW01000001">
    <property type="protein sequence ID" value="RSL15450.1"/>
    <property type="molecule type" value="Genomic_DNA"/>
</dbReference>
<protein>
    <recommendedName>
        <fullName evidence="8">Dyp-type peroxidase family</fullName>
    </recommendedName>
</protein>
<dbReference type="GO" id="GO:0046872">
    <property type="term" value="F:metal ion binding"/>
    <property type="evidence" value="ECO:0007669"/>
    <property type="project" value="UniProtKB-KW"/>
</dbReference>
<dbReference type="PANTHER" id="PTHR30521:SF5">
    <property type="entry name" value="BLR4509 PROTEIN"/>
    <property type="match status" value="1"/>
</dbReference>
<dbReference type="GO" id="GO:0005829">
    <property type="term" value="C:cytosol"/>
    <property type="evidence" value="ECO:0007669"/>
    <property type="project" value="TreeGrafter"/>
</dbReference>
<sequence>MAPLTNVDYRDMQGLLRFGYAKLTEACFLLLRIDDPAAAARWLQTAPVSTAEIQNPPPTCALQLAFTQQGLQRLGISPEILNGFSAEFLSGITGEDNRSRRLGDIGANAPEHWYWGGPSGVPDMVAMLYALPGHFDSWKSTIDSGLTHSGFTLLQCLPTSDMGGVEPFGFVDGVSTPTVDWDRKKNPSGDKLTYENITMLGEFVLGYPNEYGEYTGRPKIVDSNADLPDAEDSPGYKDIGRNGTYLVIRQIEQDVRGFWRFIDQQVNSDPTQRQDLAEKIVGRKMSGDSLLPESSQSIPGVGPDLTDIQQNQFTFDDDPDGFRCPFGAHIRRANPRNADFPPGTSSEPLEKLIRILGFGQKTIREDLIASTRFHRLLRRGREYGPKLSPAERLEPAPPNEPPTGLEFVCLNANIGRQFEFIQAAWLNNTKFDGLDSETDPLLGNREPIAGCPASTFSIPVAGTVRHQLQDVPRFTTVRGGAYFFLPGLRALRYLARAARV</sequence>
<comment type="caution">
    <text evidence="6">The sequence shown here is derived from an EMBL/GenBank/DDBJ whole genome shotgun (WGS) entry which is preliminary data.</text>
</comment>
<evidence type="ECO:0000313" key="6">
    <source>
        <dbReference type="EMBL" id="RSL15450.1"/>
    </source>
</evidence>
<evidence type="ECO:0000256" key="2">
    <source>
        <dbReference type="ARBA" id="ARBA00022559"/>
    </source>
</evidence>
<dbReference type="AlphaFoldDB" id="A0A3R9Q801"/>
<evidence type="ECO:0000256" key="1">
    <source>
        <dbReference type="ARBA" id="ARBA00001970"/>
    </source>
</evidence>
<dbReference type="Proteomes" id="UP000269669">
    <property type="component" value="Unassembled WGS sequence"/>
</dbReference>
<keyword evidence="7" id="KW-1185">Reference proteome</keyword>
<dbReference type="PANTHER" id="PTHR30521">
    <property type="entry name" value="DEFERROCHELATASE/PEROXIDASE"/>
    <property type="match status" value="1"/>
</dbReference>
<keyword evidence="4" id="KW-0560">Oxidoreductase</keyword>
<evidence type="ECO:0008006" key="8">
    <source>
        <dbReference type="Google" id="ProtNLM"/>
    </source>
</evidence>
<comment type="cofactor">
    <cofactor evidence="1">
        <name>heme b</name>
        <dbReference type="ChEBI" id="CHEBI:60344"/>
    </cofactor>
</comment>
<dbReference type="GO" id="GO:0004601">
    <property type="term" value="F:peroxidase activity"/>
    <property type="evidence" value="ECO:0007669"/>
    <property type="project" value="UniProtKB-KW"/>
</dbReference>
<gene>
    <name evidence="6" type="ORF">EDE15_0939</name>
</gene>